<dbReference type="EMBL" id="QNVV01000009">
    <property type="protein sequence ID" value="REC47246.1"/>
    <property type="molecule type" value="Genomic_DNA"/>
</dbReference>
<dbReference type="RefSeq" id="WP_115928456.1">
    <property type="nucleotide sequence ID" value="NZ_QNVV01000009.1"/>
</dbReference>
<evidence type="ECO:0000313" key="3">
    <source>
        <dbReference type="Proteomes" id="UP000256257"/>
    </source>
</evidence>
<dbReference type="AlphaFoldDB" id="A0A3D9B1X3"/>
<reference evidence="2 3" key="1">
    <citation type="submission" date="2018-06" db="EMBL/GenBank/DDBJ databases">
        <title>Novel Chryseobacterium species.</title>
        <authorList>
            <person name="Newman J."/>
            <person name="Hugo C."/>
            <person name="Oosthuizen L."/>
            <person name="Charimba G."/>
        </authorList>
    </citation>
    <scope>NUCLEOTIDE SEQUENCE [LARGE SCALE GENOMIC DNA]</scope>
    <source>
        <strain evidence="2 3">7_F195</strain>
    </source>
</reference>
<feature type="chain" id="PRO_5017669032" description="DUF4252 domain-containing protein" evidence="1">
    <location>
        <begin position="22"/>
        <end position="154"/>
    </location>
</feature>
<evidence type="ECO:0008006" key="4">
    <source>
        <dbReference type="Google" id="ProtNLM"/>
    </source>
</evidence>
<sequence>MKKIVILSIVLSLSSISTAKAQSFLDKIDRAVDKVDRASNTADRASNTGRKLSSLFGKKNKKNTSKTNEIETMTIIRISNIDLTSLKKIDGIISGTSGVTDTDMKYNANESIITVMHTGSSEMLLENIQPKAKSIFTDKNVESFDEGSIEIKIK</sequence>
<protein>
    <recommendedName>
        <fullName evidence="4">DUF4252 domain-containing protein</fullName>
    </recommendedName>
</protein>
<dbReference type="OrthoDB" id="1451047at2"/>
<evidence type="ECO:0000256" key="1">
    <source>
        <dbReference type="SAM" id="SignalP"/>
    </source>
</evidence>
<gene>
    <name evidence="2" type="ORF">DRF67_11535</name>
</gene>
<comment type="caution">
    <text evidence="2">The sequence shown here is derived from an EMBL/GenBank/DDBJ whole genome shotgun (WGS) entry which is preliminary data.</text>
</comment>
<organism evidence="2 3">
    <name type="scientific">Chryseobacterium pennipullorum</name>
    <dbReference type="NCBI Taxonomy" id="2258963"/>
    <lineage>
        <taxon>Bacteria</taxon>
        <taxon>Pseudomonadati</taxon>
        <taxon>Bacteroidota</taxon>
        <taxon>Flavobacteriia</taxon>
        <taxon>Flavobacteriales</taxon>
        <taxon>Weeksellaceae</taxon>
        <taxon>Chryseobacterium group</taxon>
        <taxon>Chryseobacterium</taxon>
    </lineage>
</organism>
<dbReference type="Proteomes" id="UP000256257">
    <property type="component" value="Unassembled WGS sequence"/>
</dbReference>
<feature type="signal peptide" evidence="1">
    <location>
        <begin position="1"/>
        <end position="21"/>
    </location>
</feature>
<accession>A0A3D9B1X3</accession>
<evidence type="ECO:0000313" key="2">
    <source>
        <dbReference type="EMBL" id="REC47246.1"/>
    </source>
</evidence>
<name>A0A3D9B1X3_9FLAO</name>
<proteinExistence type="predicted"/>
<keyword evidence="3" id="KW-1185">Reference proteome</keyword>
<keyword evidence="1" id="KW-0732">Signal</keyword>